<dbReference type="NCBIfam" id="NF033709">
    <property type="entry name" value="PorV_fam"/>
    <property type="match status" value="1"/>
</dbReference>
<dbReference type="InterPro" id="IPR047799">
    <property type="entry name" value="T9SS_OM_PorV"/>
</dbReference>
<accession>A0A316ECM5</accession>
<name>A0A316ECM5_9BACT</name>
<dbReference type="Proteomes" id="UP000245489">
    <property type="component" value="Unassembled WGS sequence"/>
</dbReference>
<sequence length="393" mass="41900">MIKNVTNALRASLMLGLTMSTATIFAQTTVPLSSDTRIPTPAIPSLIITPDARSAGMGDAGVAISAGDGDANSIFWNPGKMPFAGKDMGVSLSYTPWLRQLVNDMALLNGSFYKKIKNNQVIGASIHYFDQGLFQATDNTGNSLGNYNSKEYAISISYSRKLSEKLGLGVNIKYINSTLLSGLATTSSLGFNVQPASTVAADIGLFHTSKSDKKWNYNWGLMIQNITGRVSYGGSESNFVPTNFKAGLAAINTIDAHNKLTLTVDINKLMVPTPTIDPATGKLKQPSTAIGGILGSFGDAPDGFGEELKEINLSLGGEYLYNDMFAARLGYFHRSTDKGGNPYFTAGFGVKLEKKYGLDFAYLIPSGSGSPLAQTLRISLHANFNAAPKVIAN</sequence>
<comment type="caution">
    <text evidence="3">The sequence shown here is derived from an EMBL/GenBank/DDBJ whole genome shotgun (WGS) entry which is preliminary data.</text>
</comment>
<proteinExistence type="predicted"/>
<feature type="domain" description="Type IX secretion system protein PorV" evidence="2">
    <location>
        <begin position="35"/>
        <end position="275"/>
    </location>
</feature>
<organism evidence="3 4">
    <name type="scientific">Arcicella aurantiaca</name>
    <dbReference type="NCBI Taxonomy" id="591202"/>
    <lineage>
        <taxon>Bacteria</taxon>
        <taxon>Pseudomonadati</taxon>
        <taxon>Bacteroidota</taxon>
        <taxon>Cytophagia</taxon>
        <taxon>Cytophagales</taxon>
        <taxon>Flectobacillaceae</taxon>
        <taxon>Arcicella</taxon>
    </lineage>
</organism>
<dbReference type="EMBL" id="QGGO01000007">
    <property type="protein sequence ID" value="PWK27373.1"/>
    <property type="molecule type" value="Genomic_DNA"/>
</dbReference>
<dbReference type="Gene3D" id="2.40.160.60">
    <property type="entry name" value="Outer membrane protein transport protein (OMPP1/FadL/TodX)"/>
    <property type="match status" value="2"/>
</dbReference>
<reference evidence="3 4" key="1">
    <citation type="submission" date="2018-05" db="EMBL/GenBank/DDBJ databases">
        <title>Genomic Encyclopedia of Archaeal and Bacterial Type Strains, Phase II (KMG-II): from individual species to whole genera.</title>
        <authorList>
            <person name="Goeker M."/>
        </authorList>
    </citation>
    <scope>NUCLEOTIDE SEQUENCE [LARGE SCALE GENOMIC DNA]</scope>
    <source>
        <strain evidence="3 4">DSM 22214</strain>
    </source>
</reference>
<dbReference type="RefSeq" id="WP_109742448.1">
    <property type="nucleotide sequence ID" value="NZ_QGGO01000007.1"/>
</dbReference>
<evidence type="ECO:0000256" key="1">
    <source>
        <dbReference type="SAM" id="SignalP"/>
    </source>
</evidence>
<evidence type="ECO:0000259" key="2">
    <source>
        <dbReference type="Pfam" id="PF19572"/>
    </source>
</evidence>
<evidence type="ECO:0000313" key="4">
    <source>
        <dbReference type="Proteomes" id="UP000245489"/>
    </source>
</evidence>
<feature type="signal peptide" evidence="1">
    <location>
        <begin position="1"/>
        <end position="26"/>
    </location>
</feature>
<dbReference type="NCBIfam" id="NF033710">
    <property type="entry name" value="T9SS_OM_PorV"/>
    <property type="match status" value="1"/>
</dbReference>
<dbReference type="InterPro" id="IPR045741">
    <property type="entry name" value="PorV"/>
</dbReference>
<protein>
    <submittedName>
        <fullName evidence="3">Long-subunit fatty acid transport protein</fullName>
    </submittedName>
</protein>
<keyword evidence="1" id="KW-0732">Signal</keyword>
<dbReference type="OrthoDB" id="9758448at2"/>
<keyword evidence="4" id="KW-1185">Reference proteome</keyword>
<evidence type="ECO:0000313" key="3">
    <source>
        <dbReference type="EMBL" id="PWK27373.1"/>
    </source>
</evidence>
<dbReference type="AlphaFoldDB" id="A0A316ECM5"/>
<dbReference type="Pfam" id="PF19572">
    <property type="entry name" value="PorV"/>
    <property type="match status" value="1"/>
</dbReference>
<feature type="chain" id="PRO_5016432550" evidence="1">
    <location>
        <begin position="27"/>
        <end position="393"/>
    </location>
</feature>
<gene>
    <name evidence="3" type="ORF">LV89_01686</name>
</gene>